<dbReference type="InterPro" id="IPR029017">
    <property type="entry name" value="Enolase-like_N"/>
</dbReference>
<proteinExistence type="predicted"/>
<dbReference type="SUPFAM" id="SSF54826">
    <property type="entry name" value="Enolase N-terminal domain-like"/>
    <property type="match status" value="1"/>
</dbReference>
<accession>A0A1F6CYT4</accession>
<reference evidence="5 6" key="1">
    <citation type="journal article" date="2016" name="Nat. Commun.">
        <title>Thousands of microbial genomes shed light on interconnected biogeochemical processes in an aquifer system.</title>
        <authorList>
            <person name="Anantharaman K."/>
            <person name="Brown C.T."/>
            <person name="Hug L.A."/>
            <person name="Sharon I."/>
            <person name="Castelle C.J."/>
            <person name="Probst A.J."/>
            <person name="Thomas B.C."/>
            <person name="Singh A."/>
            <person name="Wilkins M.J."/>
            <person name="Karaoz U."/>
            <person name="Brodie E.L."/>
            <person name="Williams K.H."/>
            <person name="Hubbard S.S."/>
            <person name="Banfield J.F."/>
        </authorList>
    </citation>
    <scope>NUCLEOTIDE SEQUENCE [LARGE SCALE GENOMIC DNA]</scope>
    <source>
        <strain evidence="6">RIFCSPLOWO2_12_FULL_64_10</strain>
    </source>
</reference>
<evidence type="ECO:0000259" key="4">
    <source>
        <dbReference type="SMART" id="SM00922"/>
    </source>
</evidence>
<keyword evidence="2" id="KW-0479">Metal-binding</keyword>
<evidence type="ECO:0000313" key="6">
    <source>
        <dbReference type="Proteomes" id="UP000178606"/>
    </source>
</evidence>
<evidence type="ECO:0000256" key="2">
    <source>
        <dbReference type="ARBA" id="ARBA00022723"/>
    </source>
</evidence>
<dbReference type="Gene3D" id="3.30.390.10">
    <property type="entry name" value="Enolase-like, N-terminal domain"/>
    <property type="match status" value="1"/>
</dbReference>
<dbReference type="AlphaFoldDB" id="A0A1F6CYT4"/>
<evidence type="ECO:0000256" key="3">
    <source>
        <dbReference type="ARBA" id="ARBA00022842"/>
    </source>
</evidence>
<keyword evidence="3" id="KW-0460">Magnesium</keyword>
<dbReference type="GO" id="GO:0016052">
    <property type="term" value="P:carbohydrate catabolic process"/>
    <property type="evidence" value="ECO:0007669"/>
    <property type="project" value="TreeGrafter"/>
</dbReference>
<dbReference type="InterPro" id="IPR036849">
    <property type="entry name" value="Enolase-like_C_sf"/>
</dbReference>
<dbReference type="Pfam" id="PF13378">
    <property type="entry name" value="MR_MLE_C"/>
    <property type="match status" value="1"/>
</dbReference>
<dbReference type="SUPFAM" id="SSF51604">
    <property type="entry name" value="Enolase C-terminal domain-like"/>
    <property type="match status" value="1"/>
</dbReference>
<dbReference type="EMBL" id="MFKF01000105">
    <property type="protein sequence ID" value="OGG54339.1"/>
    <property type="molecule type" value="Genomic_DNA"/>
</dbReference>
<sequence length="348" mass="37659">MKIISVETTVQMQEVKGEPKRDALQVLSGGGTVTVTVHSDEGVAGKGSAGFGRVRSAAGTLKRIIDEALAPLVVGEDPFFIKKIREKLWQETEYHGSIGLALFGISAIDIALWDLMGKAVGQPVYKLLGAHRDRVPAYAMVGWLNYDEEGLKRVCAQAVEQGYRAVKMKVGRPTLEEDVRRVEAVQSAVGEGVRVMVDANQVFNLSEALLRGRAYQDLGCYWFEEPLPADDVDGLAELTARLDIRIASGENTYGKRAFRQLLQRRAVDVIQGDLRRGGGVTELMEVAGMADAFNIPYASHGGGAVQLHMLAAMPNACYLESGLLSPTSKLRLEEGCLVEPEGPGFGQG</sequence>
<dbReference type="SMART" id="SM00922">
    <property type="entry name" value="MR_MLE"/>
    <property type="match status" value="1"/>
</dbReference>
<dbReference type="PANTHER" id="PTHR13794:SF58">
    <property type="entry name" value="MITOCHONDRIAL ENOLASE SUPERFAMILY MEMBER 1"/>
    <property type="match status" value="1"/>
</dbReference>
<dbReference type="Pfam" id="PF02746">
    <property type="entry name" value="MR_MLE_N"/>
    <property type="match status" value="1"/>
</dbReference>
<dbReference type="InterPro" id="IPR046945">
    <property type="entry name" value="RHMD-like"/>
</dbReference>
<dbReference type="InterPro" id="IPR013341">
    <property type="entry name" value="Mandelate_racemase_N_dom"/>
</dbReference>
<dbReference type="GO" id="GO:0000287">
    <property type="term" value="F:magnesium ion binding"/>
    <property type="evidence" value="ECO:0007669"/>
    <property type="project" value="TreeGrafter"/>
</dbReference>
<dbReference type="InterPro" id="IPR029065">
    <property type="entry name" value="Enolase_C-like"/>
</dbReference>
<dbReference type="SFLD" id="SFLDS00001">
    <property type="entry name" value="Enolase"/>
    <property type="match status" value="1"/>
</dbReference>
<dbReference type="SFLD" id="SFLDG00179">
    <property type="entry name" value="mandelate_racemase"/>
    <property type="match status" value="1"/>
</dbReference>
<protein>
    <recommendedName>
        <fullName evidence="4">Mandelate racemase/muconate lactonizing enzyme C-terminal domain-containing protein</fullName>
    </recommendedName>
</protein>
<evidence type="ECO:0000313" key="5">
    <source>
        <dbReference type="EMBL" id="OGG54339.1"/>
    </source>
</evidence>
<name>A0A1F6CYT4_HANXR</name>
<evidence type="ECO:0000256" key="1">
    <source>
        <dbReference type="ARBA" id="ARBA00001946"/>
    </source>
</evidence>
<dbReference type="CDD" id="cd03316">
    <property type="entry name" value="MR_like"/>
    <property type="match status" value="1"/>
</dbReference>
<dbReference type="Proteomes" id="UP000178606">
    <property type="component" value="Unassembled WGS sequence"/>
</dbReference>
<gene>
    <name evidence="5" type="ORF">A3F84_09260</name>
</gene>
<dbReference type="InterPro" id="IPR013342">
    <property type="entry name" value="Mandelate_racemase_C"/>
</dbReference>
<organism evidence="5 6">
    <name type="scientific">Handelsmanbacteria sp. (strain RIFCSPLOWO2_12_FULL_64_10)</name>
    <dbReference type="NCBI Taxonomy" id="1817868"/>
    <lineage>
        <taxon>Bacteria</taxon>
        <taxon>Candidatus Handelsmaniibacteriota</taxon>
    </lineage>
</organism>
<dbReference type="Gene3D" id="3.20.20.120">
    <property type="entry name" value="Enolase-like C-terminal domain"/>
    <property type="match status" value="1"/>
</dbReference>
<comment type="cofactor">
    <cofactor evidence="1">
        <name>Mg(2+)</name>
        <dbReference type="ChEBI" id="CHEBI:18420"/>
    </cofactor>
</comment>
<dbReference type="PANTHER" id="PTHR13794">
    <property type="entry name" value="ENOLASE SUPERFAMILY, MANDELATE RACEMASE"/>
    <property type="match status" value="1"/>
</dbReference>
<dbReference type="GO" id="GO:0016836">
    <property type="term" value="F:hydro-lyase activity"/>
    <property type="evidence" value="ECO:0007669"/>
    <property type="project" value="TreeGrafter"/>
</dbReference>
<comment type="caution">
    <text evidence="5">The sequence shown here is derived from an EMBL/GenBank/DDBJ whole genome shotgun (WGS) entry which is preliminary data.</text>
</comment>
<feature type="domain" description="Mandelate racemase/muconate lactonizing enzyme C-terminal" evidence="4">
    <location>
        <begin position="148"/>
        <end position="245"/>
    </location>
</feature>